<evidence type="ECO:0000256" key="1">
    <source>
        <dbReference type="SAM" id="MobiDB-lite"/>
    </source>
</evidence>
<dbReference type="GO" id="GO:0042134">
    <property type="term" value="F:rRNA primary transcript binding"/>
    <property type="evidence" value="ECO:0007669"/>
    <property type="project" value="InterPro"/>
</dbReference>
<dbReference type="Proteomes" id="UP001275084">
    <property type="component" value="Unassembled WGS sequence"/>
</dbReference>
<feature type="region of interest" description="Disordered" evidence="1">
    <location>
        <begin position="62"/>
        <end position="86"/>
    </location>
</feature>
<keyword evidence="4" id="KW-1185">Reference proteome</keyword>
<dbReference type="InterPro" id="IPR047204">
    <property type="entry name" value="RMP1_RBD"/>
</dbReference>
<gene>
    <name evidence="3" type="ORF">B0T25DRAFT_151273</name>
</gene>
<reference evidence="3" key="2">
    <citation type="submission" date="2023-06" db="EMBL/GenBank/DDBJ databases">
        <authorList>
            <consortium name="Lawrence Berkeley National Laboratory"/>
            <person name="Haridas S."/>
            <person name="Hensen N."/>
            <person name="Bonometti L."/>
            <person name="Westerberg I."/>
            <person name="Brannstrom I.O."/>
            <person name="Guillou S."/>
            <person name="Cros-Aarteil S."/>
            <person name="Calhoun S."/>
            <person name="Kuo A."/>
            <person name="Mondo S."/>
            <person name="Pangilinan J."/>
            <person name="Riley R."/>
            <person name="Labutti K."/>
            <person name="Andreopoulos B."/>
            <person name="Lipzen A."/>
            <person name="Chen C."/>
            <person name="Yanf M."/>
            <person name="Daum C."/>
            <person name="Ng V."/>
            <person name="Clum A."/>
            <person name="Steindorff A."/>
            <person name="Ohm R."/>
            <person name="Martin F."/>
            <person name="Silar P."/>
            <person name="Natvig D."/>
            <person name="Lalanne C."/>
            <person name="Gautier V."/>
            <person name="Ament-Velasquez S.L."/>
            <person name="Kruys A."/>
            <person name="Hutchinson M.I."/>
            <person name="Powell A.J."/>
            <person name="Barry K."/>
            <person name="Miller A.N."/>
            <person name="Grigoriev I.V."/>
            <person name="Debuchy R."/>
            <person name="Gladieux P."/>
            <person name="Thoren M.H."/>
            <person name="Johannesson H."/>
        </authorList>
    </citation>
    <scope>NUCLEOTIDE SEQUENCE</scope>
    <source>
        <strain evidence="3">CBS 955.72</strain>
    </source>
</reference>
<feature type="domain" description="RNase MRP protein 1 RNA binding" evidence="2">
    <location>
        <begin position="25"/>
        <end position="130"/>
    </location>
</feature>
<dbReference type="Pfam" id="PF20945">
    <property type="entry name" value="RMP1"/>
    <property type="match status" value="1"/>
</dbReference>
<evidence type="ECO:0000313" key="4">
    <source>
        <dbReference type="Proteomes" id="UP001275084"/>
    </source>
</evidence>
<evidence type="ECO:0000313" key="3">
    <source>
        <dbReference type="EMBL" id="KAK3357230.1"/>
    </source>
</evidence>
<organism evidence="3 4">
    <name type="scientific">Lasiosphaeria hispida</name>
    <dbReference type="NCBI Taxonomy" id="260671"/>
    <lineage>
        <taxon>Eukaryota</taxon>
        <taxon>Fungi</taxon>
        <taxon>Dikarya</taxon>
        <taxon>Ascomycota</taxon>
        <taxon>Pezizomycotina</taxon>
        <taxon>Sordariomycetes</taxon>
        <taxon>Sordariomycetidae</taxon>
        <taxon>Sordariales</taxon>
        <taxon>Lasiosphaeriaceae</taxon>
        <taxon>Lasiosphaeria</taxon>
    </lineage>
</organism>
<evidence type="ECO:0000259" key="2">
    <source>
        <dbReference type="Pfam" id="PF20945"/>
    </source>
</evidence>
<dbReference type="CDD" id="cd22573">
    <property type="entry name" value="RMP1_RBD"/>
    <property type="match status" value="1"/>
</dbReference>
<name>A0AAJ0HLV5_9PEZI</name>
<dbReference type="GO" id="GO:0000294">
    <property type="term" value="P:nuclear-transcribed mRNA catabolic process, RNase MRP-dependent"/>
    <property type="evidence" value="ECO:0007669"/>
    <property type="project" value="TreeGrafter"/>
</dbReference>
<proteinExistence type="predicted"/>
<comment type="caution">
    <text evidence="3">The sequence shown here is derived from an EMBL/GenBank/DDBJ whole genome shotgun (WGS) entry which is preliminary data.</text>
</comment>
<feature type="compositionally biased region" description="Basic and acidic residues" evidence="1">
    <location>
        <begin position="67"/>
        <end position="86"/>
    </location>
</feature>
<sequence>MTSPTIADPALLAATLTSLTPTLEILARFHHRNKNQHRLSRWWAHADMLRRQVRKLEGAVETQLGKVESHAKKSKRKGDGEGEREGEEIVVRAGHLRSHVIPGAYLAFTQLTADRQFAHLGLMLLGVLAQVDLAILPFAPGPGPEVRVEAVVPRAASPAAVPAHDTGVAVSRDAVFLAEPVSARPKTKTPTDDEIRETIEQEPAPHVPKSKKKKAAAGGDELDDIFGALEPAAKKPKKKKRKKGDEFDDIFGAL</sequence>
<dbReference type="AlphaFoldDB" id="A0AAJ0HLV5"/>
<feature type="compositionally biased region" description="Basic and acidic residues" evidence="1">
    <location>
        <begin position="189"/>
        <end position="199"/>
    </location>
</feature>
<protein>
    <recommendedName>
        <fullName evidence="2">RNase MRP protein 1 RNA binding domain-containing protein</fullName>
    </recommendedName>
</protein>
<dbReference type="EMBL" id="JAUIQD010000003">
    <property type="protein sequence ID" value="KAK3357230.1"/>
    <property type="molecule type" value="Genomic_DNA"/>
</dbReference>
<dbReference type="PANTHER" id="PTHR37792">
    <property type="entry name" value="RIBONUCLEASE MRP PROTEIN SUBUNIT RMP1"/>
    <property type="match status" value="1"/>
</dbReference>
<reference evidence="3" key="1">
    <citation type="journal article" date="2023" name="Mol. Phylogenet. Evol.">
        <title>Genome-scale phylogeny and comparative genomics of the fungal order Sordariales.</title>
        <authorList>
            <person name="Hensen N."/>
            <person name="Bonometti L."/>
            <person name="Westerberg I."/>
            <person name="Brannstrom I.O."/>
            <person name="Guillou S."/>
            <person name="Cros-Aarteil S."/>
            <person name="Calhoun S."/>
            <person name="Haridas S."/>
            <person name="Kuo A."/>
            <person name="Mondo S."/>
            <person name="Pangilinan J."/>
            <person name="Riley R."/>
            <person name="LaButti K."/>
            <person name="Andreopoulos B."/>
            <person name="Lipzen A."/>
            <person name="Chen C."/>
            <person name="Yan M."/>
            <person name="Daum C."/>
            <person name="Ng V."/>
            <person name="Clum A."/>
            <person name="Steindorff A."/>
            <person name="Ohm R.A."/>
            <person name="Martin F."/>
            <person name="Silar P."/>
            <person name="Natvig D.O."/>
            <person name="Lalanne C."/>
            <person name="Gautier V."/>
            <person name="Ament-Velasquez S.L."/>
            <person name="Kruys A."/>
            <person name="Hutchinson M.I."/>
            <person name="Powell A.J."/>
            <person name="Barry K."/>
            <person name="Miller A.N."/>
            <person name="Grigoriev I.V."/>
            <person name="Debuchy R."/>
            <person name="Gladieux P."/>
            <person name="Hiltunen Thoren M."/>
            <person name="Johannesson H."/>
        </authorList>
    </citation>
    <scope>NUCLEOTIDE SEQUENCE</scope>
    <source>
        <strain evidence="3">CBS 955.72</strain>
    </source>
</reference>
<dbReference type="InterPro" id="IPR047205">
    <property type="entry name" value="RMP1"/>
</dbReference>
<feature type="region of interest" description="Disordered" evidence="1">
    <location>
        <begin position="181"/>
        <end position="254"/>
    </location>
</feature>
<accession>A0AAJ0HLV5</accession>
<dbReference type="PANTHER" id="PTHR37792:SF1">
    <property type="entry name" value="RIBONUCLEASE MRP PROTEIN SUBUNIT RMP1"/>
    <property type="match status" value="1"/>
</dbReference>
<dbReference type="GO" id="GO:0000172">
    <property type="term" value="C:ribonuclease MRP complex"/>
    <property type="evidence" value="ECO:0007669"/>
    <property type="project" value="InterPro"/>
</dbReference>
<dbReference type="GO" id="GO:0000466">
    <property type="term" value="P:maturation of 5.8S rRNA from tricistronic rRNA transcript (SSU-rRNA, 5.8S rRNA, LSU-rRNA)"/>
    <property type="evidence" value="ECO:0007669"/>
    <property type="project" value="TreeGrafter"/>
</dbReference>